<dbReference type="RefSeq" id="WP_189696558.1">
    <property type="nucleotide sequence ID" value="NZ_BMTA01000002.1"/>
</dbReference>
<evidence type="ECO:0000313" key="1">
    <source>
        <dbReference type="EMBL" id="QOV42969.1"/>
    </source>
</evidence>
<evidence type="ECO:0000313" key="2">
    <source>
        <dbReference type="Proteomes" id="UP000594008"/>
    </source>
</evidence>
<accession>A0A7M2T473</accession>
<sequence length="378" mass="40914">MTYYSYDTKRRALTASWGTGAGNTAFTVSVVAASAEPDQMLRLTQALGYLSEAAWRTYTHPASASPSLEANSEGWRRQRERDSFAEALQAVREPHLPNDGGLIVSYSPIVESGHRIGRALHALGDAQLTTVVADEAEAELAAVAQAELGDLTGRARQAVLLTRQDASPVQVAAADALLHTNPFGPPELFTDLDPTAAAVATAHWLQAAAHVAGEASGLHPTNVVVEADNIEALPHETPTLVLELVDAGASPREAVIGLIRDAMEVAEGRVPDLARLLEQIQKVEDLVRQHADADQALAAELRRFRITPLDPQRPARDLLEDLLSGIHACWLIFEEHAELPDSEEEWDEADDDAWQAEQQDAFVDLVRAAATAEHDRLL</sequence>
<keyword evidence="2" id="KW-1185">Reference proteome</keyword>
<organism evidence="1 2">
    <name type="scientific">Streptomyces chromofuscus</name>
    <dbReference type="NCBI Taxonomy" id="42881"/>
    <lineage>
        <taxon>Bacteria</taxon>
        <taxon>Bacillati</taxon>
        <taxon>Actinomycetota</taxon>
        <taxon>Actinomycetes</taxon>
        <taxon>Kitasatosporales</taxon>
        <taxon>Streptomycetaceae</taxon>
        <taxon>Streptomyces</taxon>
    </lineage>
</organism>
<protein>
    <submittedName>
        <fullName evidence="1">Uncharacterized protein</fullName>
    </submittedName>
</protein>
<proteinExistence type="predicted"/>
<name>A0A7M2T473_STRCW</name>
<dbReference type="KEGG" id="schf:IPT68_24720"/>
<dbReference type="AlphaFoldDB" id="A0A7M2T473"/>
<dbReference type="EMBL" id="CP063374">
    <property type="protein sequence ID" value="QOV42969.1"/>
    <property type="molecule type" value="Genomic_DNA"/>
</dbReference>
<reference evidence="1 2" key="1">
    <citation type="submission" date="2020-10" db="EMBL/GenBank/DDBJ databases">
        <title>Streptomyces chromofuscus complate genome analysis.</title>
        <authorList>
            <person name="Anwar N."/>
        </authorList>
    </citation>
    <scope>NUCLEOTIDE SEQUENCE [LARGE SCALE GENOMIC DNA]</scope>
    <source>
        <strain evidence="1 2">DSM 40273</strain>
    </source>
</reference>
<gene>
    <name evidence="1" type="ORF">IPT68_24720</name>
</gene>
<dbReference type="Proteomes" id="UP000594008">
    <property type="component" value="Chromosome"/>
</dbReference>